<dbReference type="CDD" id="cd08414">
    <property type="entry name" value="PBP2_LTTR_aromatics_like"/>
    <property type="match status" value="1"/>
</dbReference>
<feature type="domain" description="HTH lysR-type" evidence="5">
    <location>
        <begin position="2"/>
        <end position="60"/>
    </location>
</feature>
<dbReference type="PANTHER" id="PTHR30346">
    <property type="entry name" value="TRANSCRIPTIONAL DUAL REGULATOR HCAR-RELATED"/>
    <property type="match status" value="1"/>
</dbReference>
<dbReference type="InterPro" id="IPR036388">
    <property type="entry name" value="WH-like_DNA-bd_sf"/>
</dbReference>
<keyword evidence="4" id="KW-0804">Transcription</keyword>
<keyword evidence="2" id="KW-0805">Transcription regulation</keyword>
<dbReference type="PRINTS" id="PR00039">
    <property type="entry name" value="HTHLYSR"/>
</dbReference>
<gene>
    <name evidence="6" type="ORF">FIL70_20775</name>
</gene>
<dbReference type="Pfam" id="PF03466">
    <property type="entry name" value="LysR_substrate"/>
    <property type="match status" value="1"/>
</dbReference>
<dbReference type="AlphaFoldDB" id="A0A5B8CK92"/>
<proteinExistence type="inferred from homology"/>
<organism evidence="6 7">
    <name type="scientific">Sphingobium fuliginis ATCC 27551</name>
    <dbReference type="NCBI Taxonomy" id="1208342"/>
    <lineage>
        <taxon>Bacteria</taxon>
        <taxon>Pseudomonadati</taxon>
        <taxon>Pseudomonadota</taxon>
        <taxon>Alphaproteobacteria</taxon>
        <taxon>Sphingomonadales</taxon>
        <taxon>Sphingomonadaceae</taxon>
        <taxon>Sphingobium</taxon>
    </lineage>
</organism>
<evidence type="ECO:0000256" key="4">
    <source>
        <dbReference type="ARBA" id="ARBA00023163"/>
    </source>
</evidence>
<dbReference type="FunFam" id="1.10.10.10:FF:000001">
    <property type="entry name" value="LysR family transcriptional regulator"/>
    <property type="match status" value="1"/>
</dbReference>
<evidence type="ECO:0000256" key="2">
    <source>
        <dbReference type="ARBA" id="ARBA00023015"/>
    </source>
</evidence>
<dbReference type="EMBL" id="CP041017">
    <property type="protein sequence ID" value="QDC39629.1"/>
    <property type="molecule type" value="Genomic_DNA"/>
</dbReference>
<keyword evidence="3" id="KW-0238">DNA-binding</keyword>
<dbReference type="Gene3D" id="1.10.10.10">
    <property type="entry name" value="Winged helix-like DNA-binding domain superfamily/Winged helix DNA-binding domain"/>
    <property type="match status" value="1"/>
</dbReference>
<dbReference type="InterPro" id="IPR005119">
    <property type="entry name" value="LysR_subst-bd"/>
</dbReference>
<dbReference type="Pfam" id="PF00126">
    <property type="entry name" value="HTH_1"/>
    <property type="match status" value="1"/>
</dbReference>
<dbReference type="GO" id="GO:0032993">
    <property type="term" value="C:protein-DNA complex"/>
    <property type="evidence" value="ECO:0007669"/>
    <property type="project" value="TreeGrafter"/>
</dbReference>
<evidence type="ECO:0000313" key="6">
    <source>
        <dbReference type="EMBL" id="QDC39629.1"/>
    </source>
</evidence>
<evidence type="ECO:0000313" key="7">
    <source>
        <dbReference type="Proteomes" id="UP000311469"/>
    </source>
</evidence>
<dbReference type="InterPro" id="IPR036390">
    <property type="entry name" value="WH_DNA-bd_sf"/>
</dbReference>
<evidence type="ECO:0000256" key="1">
    <source>
        <dbReference type="ARBA" id="ARBA00009437"/>
    </source>
</evidence>
<dbReference type="PROSITE" id="PS50931">
    <property type="entry name" value="HTH_LYSR"/>
    <property type="match status" value="1"/>
</dbReference>
<name>A0A5B8CK92_SPHSA</name>
<dbReference type="RefSeq" id="WP_140043219.1">
    <property type="nucleotide sequence ID" value="NZ_CP041017.1"/>
</dbReference>
<dbReference type="SUPFAM" id="SSF46785">
    <property type="entry name" value="Winged helix' DNA-binding domain"/>
    <property type="match status" value="1"/>
</dbReference>
<dbReference type="PANTHER" id="PTHR30346:SF28">
    <property type="entry name" value="HTH-TYPE TRANSCRIPTIONAL REGULATOR CYNR"/>
    <property type="match status" value="1"/>
</dbReference>
<dbReference type="SUPFAM" id="SSF53850">
    <property type="entry name" value="Periplasmic binding protein-like II"/>
    <property type="match status" value="1"/>
</dbReference>
<accession>A0A5B8CK92</accession>
<sequence length="294" mass="31459">MLDPDSLAAFIAIHDEGGFLAAANRLAVAQSVVSKRLLRLEDQLGVRLFDRDRRRRVVLTHEGEELLPAARATLVQLSAFERQGRNIGNGQAGELRISYVFSAIMTGVLPRLLRTLAAARPGIRLLPVPLETPEQLAEIARGSVDVAIVRPRAAYPHGADACIVHREGVLVALPVGHQLAAASVLTCADLVDATFIVPQFADETGHGGIPRQIARLTGRSVPAIIATPDFISAAGLVAAGMGVAVVPRSLQALSLPDMVFRPIADLDAELELVALTRTSLPPRLRHELNKILRA</sequence>
<dbReference type="InterPro" id="IPR000847">
    <property type="entry name" value="LysR_HTH_N"/>
</dbReference>
<dbReference type="KEGG" id="sufl:FIL70_20775"/>
<dbReference type="GO" id="GO:0003700">
    <property type="term" value="F:DNA-binding transcription factor activity"/>
    <property type="evidence" value="ECO:0007669"/>
    <property type="project" value="InterPro"/>
</dbReference>
<dbReference type="Gene3D" id="3.40.190.10">
    <property type="entry name" value="Periplasmic binding protein-like II"/>
    <property type="match status" value="2"/>
</dbReference>
<dbReference type="Proteomes" id="UP000311469">
    <property type="component" value="Chromosome cSF2"/>
</dbReference>
<evidence type="ECO:0000259" key="5">
    <source>
        <dbReference type="PROSITE" id="PS50931"/>
    </source>
</evidence>
<comment type="similarity">
    <text evidence="1">Belongs to the LysR transcriptional regulatory family.</text>
</comment>
<evidence type="ECO:0000256" key="3">
    <source>
        <dbReference type="ARBA" id="ARBA00023125"/>
    </source>
</evidence>
<protein>
    <submittedName>
        <fullName evidence="6">LysR family transcriptional regulator</fullName>
    </submittedName>
</protein>
<dbReference type="GO" id="GO:0003677">
    <property type="term" value="F:DNA binding"/>
    <property type="evidence" value="ECO:0007669"/>
    <property type="project" value="UniProtKB-KW"/>
</dbReference>
<reference evidence="6 7" key="1">
    <citation type="submission" date="2019-06" db="EMBL/GenBank/DDBJ databases">
        <title>Genome organization and adaptive potential of archetypical organophosphate degarding Sphingobium fuliginis ATCC 27551.</title>
        <authorList>
            <person name="Sarwar A."/>
            <person name="Parthasarathy S."/>
            <person name="Singh C."/>
            <person name="Siddavattam D."/>
        </authorList>
    </citation>
    <scope>NUCLEOTIDE SEQUENCE [LARGE SCALE GENOMIC DNA]</scope>
    <source>
        <strain evidence="6 7">ATCC 27551</strain>
    </source>
</reference>